<dbReference type="PANTHER" id="PTHR21180:SF32">
    <property type="entry name" value="ENDONUCLEASE_EXONUCLEASE_PHOSPHATASE FAMILY DOMAIN-CONTAINING PROTEIN 1"/>
    <property type="match status" value="1"/>
</dbReference>
<feature type="domain" description="Helix-hairpin-helix DNA-binding motif class 1" evidence="2">
    <location>
        <begin position="139"/>
        <end position="158"/>
    </location>
</feature>
<protein>
    <recommendedName>
        <fullName evidence="2">Helix-hairpin-helix DNA-binding motif class 1 domain-containing protein</fullName>
    </recommendedName>
</protein>
<accession>A0A1Q2D1Y5</accession>
<dbReference type="PANTHER" id="PTHR21180">
    <property type="entry name" value="ENDONUCLEASE/EXONUCLEASE/PHOSPHATASE FAMILY DOMAIN-CONTAINING PROTEIN 1"/>
    <property type="match status" value="1"/>
</dbReference>
<proteinExistence type="predicted"/>
<dbReference type="Pfam" id="PF10531">
    <property type="entry name" value="SLBB"/>
    <property type="match status" value="1"/>
</dbReference>
<dbReference type="Gene3D" id="3.10.560.10">
    <property type="entry name" value="Outer membrane lipoprotein wza domain like"/>
    <property type="match status" value="1"/>
</dbReference>
<gene>
    <name evidence="3" type="ORF">BW733_00690</name>
</gene>
<dbReference type="Pfam" id="PF12836">
    <property type="entry name" value="HHH_3"/>
    <property type="match status" value="1"/>
</dbReference>
<dbReference type="GO" id="GO:0015627">
    <property type="term" value="C:type II protein secretion system complex"/>
    <property type="evidence" value="ECO:0007669"/>
    <property type="project" value="TreeGrafter"/>
</dbReference>
<organism evidence="3 4">
    <name type="scientific">Tessaracoccus flavescens</name>
    <dbReference type="NCBI Taxonomy" id="399497"/>
    <lineage>
        <taxon>Bacteria</taxon>
        <taxon>Bacillati</taxon>
        <taxon>Actinomycetota</taxon>
        <taxon>Actinomycetes</taxon>
        <taxon>Propionibacteriales</taxon>
        <taxon>Propionibacteriaceae</taxon>
        <taxon>Tessaracoccus</taxon>
    </lineage>
</organism>
<dbReference type="STRING" id="399497.BW733_00690"/>
<dbReference type="InterPro" id="IPR003583">
    <property type="entry name" value="Hlx-hairpin-Hlx_DNA-bd_motif"/>
</dbReference>
<dbReference type="GO" id="GO:0003677">
    <property type="term" value="F:DNA binding"/>
    <property type="evidence" value="ECO:0007669"/>
    <property type="project" value="InterPro"/>
</dbReference>
<evidence type="ECO:0000313" key="4">
    <source>
        <dbReference type="Proteomes" id="UP000188235"/>
    </source>
</evidence>
<dbReference type="InterPro" id="IPR010994">
    <property type="entry name" value="RuvA_2-like"/>
</dbReference>
<dbReference type="Proteomes" id="UP000188235">
    <property type="component" value="Chromosome"/>
</dbReference>
<feature type="region of interest" description="Disordered" evidence="1">
    <location>
        <begin position="112"/>
        <end position="131"/>
    </location>
</feature>
<sequence>MGLLLVAAVVVTIFALGRSAATEVQLTPEAVAETPAAATPSPSVPTLLRVHVGGAVAEPGVVQVPAGSIVQDAIAAAGGLTAESDPASLNLAAPVSDGMQILIGTVDEPLGEIETDQTSDGGGGSSNDGVVNLNTATQAELEELPGVGPVMAAAILAWREENGKFGSVEELQEISGIGPKTYEKLAPQVRT</sequence>
<dbReference type="InterPro" id="IPR019554">
    <property type="entry name" value="Soluble_ligand-bd"/>
</dbReference>
<reference evidence="3 4" key="1">
    <citation type="journal article" date="2008" name="Int. J. Syst. Evol. Microbiol.">
        <title>Tessaracoccus flavescens sp. nov., isolated from marine sediment.</title>
        <authorList>
            <person name="Lee D.W."/>
            <person name="Lee S.D."/>
        </authorList>
    </citation>
    <scope>NUCLEOTIDE SEQUENCE [LARGE SCALE GENOMIC DNA]</scope>
    <source>
        <strain evidence="3 4">SST-39T</strain>
    </source>
</reference>
<evidence type="ECO:0000313" key="3">
    <source>
        <dbReference type="EMBL" id="AQP52392.1"/>
    </source>
</evidence>
<dbReference type="EMBL" id="CP019607">
    <property type="protein sequence ID" value="AQP52392.1"/>
    <property type="molecule type" value="Genomic_DNA"/>
</dbReference>
<evidence type="ECO:0000256" key="1">
    <source>
        <dbReference type="SAM" id="MobiDB-lite"/>
    </source>
</evidence>
<dbReference type="NCBIfam" id="TIGR00426">
    <property type="entry name" value="competence protein ComEA helix-hairpin-helix repeat region"/>
    <property type="match status" value="1"/>
</dbReference>
<name>A0A1Q2D1Y5_9ACTN</name>
<dbReference type="InterPro" id="IPR051675">
    <property type="entry name" value="Endo/Exo/Phosphatase_dom_1"/>
</dbReference>
<keyword evidence="4" id="KW-1185">Reference proteome</keyword>
<dbReference type="InterPro" id="IPR004509">
    <property type="entry name" value="Competence_ComEA_HhH"/>
</dbReference>
<dbReference type="Gene3D" id="1.10.150.310">
    <property type="entry name" value="Tex RuvX-like domain-like"/>
    <property type="match status" value="1"/>
</dbReference>
<dbReference type="KEGG" id="tfa:BW733_00690"/>
<feature type="domain" description="Helix-hairpin-helix DNA-binding motif class 1" evidence="2">
    <location>
        <begin position="169"/>
        <end position="188"/>
    </location>
</feature>
<dbReference type="GO" id="GO:0006281">
    <property type="term" value="P:DNA repair"/>
    <property type="evidence" value="ECO:0007669"/>
    <property type="project" value="InterPro"/>
</dbReference>
<dbReference type="SUPFAM" id="SSF47781">
    <property type="entry name" value="RuvA domain 2-like"/>
    <property type="match status" value="1"/>
</dbReference>
<dbReference type="GO" id="GO:0015628">
    <property type="term" value="P:protein secretion by the type II secretion system"/>
    <property type="evidence" value="ECO:0007669"/>
    <property type="project" value="TreeGrafter"/>
</dbReference>
<evidence type="ECO:0000259" key="2">
    <source>
        <dbReference type="SMART" id="SM00278"/>
    </source>
</evidence>
<dbReference type="SMART" id="SM00278">
    <property type="entry name" value="HhH1"/>
    <property type="match status" value="2"/>
</dbReference>
<dbReference type="AlphaFoldDB" id="A0A1Q2D1Y5"/>